<dbReference type="EMBL" id="SCHB01000260">
    <property type="protein sequence ID" value="TBW68184.1"/>
    <property type="molecule type" value="Genomic_DNA"/>
</dbReference>
<evidence type="ECO:0000313" key="3">
    <source>
        <dbReference type="Proteomes" id="UP000293637"/>
    </source>
</evidence>
<dbReference type="Proteomes" id="UP000293637">
    <property type="component" value="Unassembled WGS sequence"/>
</dbReference>
<keyword evidence="1" id="KW-0472">Membrane</keyword>
<reference evidence="2 3" key="1">
    <citation type="journal article" date="2019" name="Sci. Transl. Med.">
        <title>Quorum sensing between bacterial species on the skin protects against epidermal injury in atopic dermatitis.</title>
        <authorList>
            <person name="Williams M.R."/>
        </authorList>
    </citation>
    <scope>NUCLEOTIDE SEQUENCE [LARGE SCALE GENOMIC DNA]</scope>
    <source>
        <strain evidence="2 3">E7</strain>
    </source>
</reference>
<evidence type="ECO:0000256" key="1">
    <source>
        <dbReference type="SAM" id="Phobius"/>
    </source>
</evidence>
<dbReference type="AlphaFoldDB" id="A0A4Q9W097"/>
<protein>
    <submittedName>
        <fullName evidence="2">Anaerobic C4-dicarboxylate transporter</fullName>
    </submittedName>
</protein>
<proteinExistence type="predicted"/>
<comment type="caution">
    <text evidence="2">The sequence shown here is derived from an EMBL/GenBank/DDBJ whole genome shotgun (WGS) entry which is preliminary data.</text>
</comment>
<name>A0A4Q9W097_STALU</name>
<feature type="transmembrane region" description="Helical" evidence="1">
    <location>
        <begin position="32"/>
        <end position="54"/>
    </location>
</feature>
<evidence type="ECO:0000313" key="2">
    <source>
        <dbReference type="EMBL" id="TBW68184.1"/>
    </source>
</evidence>
<gene>
    <name evidence="2" type="ORF">EQ812_13740</name>
</gene>
<accession>A0A4Q9W097</accession>
<sequence>QTLNVNFVIPAQPTLLFAVNLDETGRTRPTSFIIPGFFAIGVSVIVGFIIKIILGY</sequence>
<keyword evidence="1" id="KW-1133">Transmembrane helix</keyword>
<feature type="non-terminal residue" evidence="2">
    <location>
        <position position="1"/>
    </location>
</feature>
<keyword evidence="1" id="KW-0812">Transmembrane</keyword>
<organism evidence="2 3">
    <name type="scientific">Staphylococcus lugdunensis</name>
    <dbReference type="NCBI Taxonomy" id="28035"/>
    <lineage>
        <taxon>Bacteria</taxon>
        <taxon>Bacillati</taxon>
        <taxon>Bacillota</taxon>
        <taxon>Bacilli</taxon>
        <taxon>Bacillales</taxon>
        <taxon>Staphylococcaceae</taxon>
        <taxon>Staphylococcus</taxon>
    </lineage>
</organism>